<dbReference type="Pfam" id="PF03352">
    <property type="entry name" value="Adenine_glyco"/>
    <property type="match status" value="1"/>
</dbReference>
<keyword evidence="3" id="KW-1185">Reference proteome</keyword>
<proteinExistence type="predicted"/>
<dbReference type="InterPro" id="IPR005019">
    <property type="entry name" value="Adenine_glyco"/>
</dbReference>
<gene>
    <name evidence="2" type="ORF">CKF48_05330</name>
</gene>
<feature type="binding site" evidence="1">
    <location>
        <position position="17"/>
    </location>
    <ligand>
        <name>Zn(2+)</name>
        <dbReference type="ChEBI" id="CHEBI:29105"/>
    </ligand>
</feature>
<feature type="binding site" evidence="1">
    <location>
        <position position="179"/>
    </location>
    <ligand>
        <name>Zn(2+)</name>
        <dbReference type="ChEBI" id="CHEBI:29105"/>
    </ligand>
</feature>
<sequence length="187" mass="21540">MYRCSWSNSNQLMQTYHDKEWGIPSKDDRYLFEMLSLEGAQAGLSWQIVLSKRANYHEAFHNFDIEYCASLTDADLLAIKENHGVIKHLAKLQSVRNNARVLLEVQKTYGSFAAYIWSYVDHIPYQNEWQSEDQVPAQTELSSQISKDLKKKGFKFVGPVTIYSFMQAVGMVNDHVTNCICYEPVGK</sequence>
<keyword evidence="1" id="KW-0479">Metal-binding</keyword>
<dbReference type="EMBL" id="CP022983">
    <property type="protein sequence ID" value="ASV66793.1"/>
    <property type="molecule type" value="Genomic_DNA"/>
</dbReference>
<organism evidence="2 3">
    <name type="scientific">Cytobacillus kochii</name>
    <dbReference type="NCBI Taxonomy" id="859143"/>
    <lineage>
        <taxon>Bacteria</taxon>
        <taxon>Bacillati</taxon>
        <taxon>Bacillota</taxon>
        <taxon>Bacilli</taxon>
        <taxon>Bacillales</taxon>
        <taxon>Bacillaceae</taxon>
        <taxon>Cytobacillus</taxon>
    </lineage>
</organism>
<dbReference type="KEGG" id="bko:CKF48_05330"/>
<accession>A0A248TF44</accession>
<protein>
    <submittedName>
        <fullName evidence="2">3-methyladenine DNA glycosylase</fullName>
    </submittedName>
</protein>
<dbReference type="GO" id="GO:0008725">
    <property type="term" value="F:DNA-3-methyladenine glycosylase activity"/>
    <property type="evidence" value="ECO:0007669"/>
    <property type="project" value="InterPro"/>
</dbReference>
<dbReference type="InterPro" id="IPR011257">
    <property type="entry name" value="DNA_glycosylase"/>
</dbReference>
<feature type="binding site" evidence="1">
    <location>
        <position position="4"/>
    </location>
    <ligand>
        <name>Zn(2+)</name>
        <dbReference type="ChEBI" id="CHEBI:29105"/>
    </ligand>
</feature>
<feature type="binding site" evidence="1">
    <location>
        <position position="175"/>
    </location>
    <ligand>
        <name>Zn(2+)</name>
        <dbReference type="ChEBI" id="CHEBI:29105"/>
    </ligand>
</feature>
<evidence type="ECO:0000313" key="3">
    <source>
        <dbReference type="Proteomes" id="UP000215137"/>
    </source>
</evidence>
<dbReference type="PANTHER" id="PTHR30037:SF4">
    <property type="entry name" value="DNA-3-METHYLADENINE GLYCOSYLASE I"/>
    <property type="match status" value="1"/>
</dbReference>
<evidence type="ECO:0000313" key="2">
    <source>
        <dbReference type="EMBL" id="ASV66793.1"/>
    </source>
</evidence>
<dbReference type="GO" id="GO:0006284">
    <property type="term" value="P:base-excision repair"/>
    <property type="evidence" value="ECO:0007669"/>
    <property type="project" value="InterPro"/>
</dbReference>
<name>A0A248TF44_9BACI</name>
<dbReference type="PANTHER" id="PTHR30037">
    <property type="entry name" value="DNA-3-METHYLADENINE GLYCOSYLASE 1"/>
    <property type="match status" value="1"/>
</dbReference>
<dbReference type="RefSeq" id="WP_095370368.1">
    <property type="nucleotide sequence ID" value="NZ_CP022983.1"/>
</dbReference>
<dbReference type="AlphaFoldDB" id="A0A248TF44"/>
<dbReference type="GO" id="GO:0046872">
    <property type="term" value="F:metal ion binding"/>
    <property type="evidence" value="ECO:0007669"/>
    <property type="project" value="UniProtKB-KW"/>
</dbReference>
<dbReference type="OrthoDB" id="9807664at2"/>
<evidence type="ECO:0000256" key="1">
    <source>
        <dbReference type="PIRSR" id="PIRSR605019-1"/>
    </source>
</evidence>
<reference evidence="2 3" key="1">
    <citation type="submission" date="2017-08" db="EMBL/GenBank/DDBJ databases">
        <title>Complete Genome Sequence of Bacillus kochii Oregon-R-modENCODE STRAIN BDGP4, isolated from Drosophila melanogaster gut.</title>
        <authorList>
            <person name="Wan K.H."/>
            <person name="Yu C."/>
            <person name="Park S."/>
            <person name="Hammonds A.S."/>
            <person name="Booth B.W."/>
            <person name="Celniker S.E."/>
        </authorList>
    </citation>
    <scope>NUCLEOTIDE SEQUENCE [LARGE SCALE GENOMIC DNA]</scope>
    <source>
        <strain evidence="2 3">BDGP4</strain>
    </source>
</reference>
<dbReference type="SUPFAM" id="SSF48150">
    <property type="entry name" value="DNA-glycosylase"/>
    <property type="match status" value="1"/>
</dbReference>
<dbReference type="Proteomes" id="UP000215137">
    <property type="component" value="Chromosome"/>
</dbReference>
<keyword evidence="1" id="KW-0862">Zinc</keyword>
<dbReference type="InterPro" id="IPR052891">
    <property type="entry name" value="DNA-3mA_glycosylase"/>
</dbReference>
<dbReference type="Gene3D" id="1.10.340.30">
    <property type="entry name" value="Hypothetical protein, domain 2"/>
    <property type="match status" value="1"/>
</dbReference>